<dbReference type="Proteomes" id="UP000473574">
    <property type="component" value="Unassembled WGS sequence"/>
</dbReference>
<dbReference type="GO" id="GO:0007165">
    <property type="term" value="P:signal transduction"/>
    <property type="evidence" value="ECO:0007669"/>
    <property type="project" value="InterPro"/>
</dbReference>
<dbReference type="SUPFAM" id="SSF52200">
    <property type="entry name" value="Toll/Interleukin receptor TIR domain"/>
    <property type="match status" value="1"/>
</dbReference>
<accession>A0A6M0S260</accession>
<dbReference type="EMBL" id="QZCE01000001">
    <property type="protein sequence ID" value="NEZ62547.1"/>
    <property type="molecule type" value="Genomic_DNA"/>
</dbReference>
<comment type="caution">
    <text evidence="2">The sequence shown here is derived from an EMBL/GenBank/DDBJ whole genome shotgun (WGS) entry which is preliminary data.</text>
</comment>
<gene>
    <name evidence="2" type="ORF">D0962_07080</name>
</gene>
<feature type="domain" description="TIR" evidence="1">
    <location>
        <begin position="3"/>
        <end position="97"/>
    </location>
</feature>
<dbReference type="InterPro" id="IPR000157">
    <property type="entry name" value="TIR_dom"/>
</dbReference>
<proteinExistence type="predicted"/>
<dbReference type="InterPro" id="IPR035897">
    <property type="entry name" value="Toll_tir_struct_dom_sf"/>
</dbReference>
<dbReference type="RefSeq" id="WP_284681966.1">
    <property type="nucleotide sequence ID" value="NZ_QZCE01000001.1"/>
</dbReference>
<dbReference type="Gene3D" id="3.40.50.10140">
    <property type="entry name" value="Toll/interleukin-1 receptor homology (TIR) domain"/>
    <property type="match status" value="1"/>
</dbReference>
<protein>
    <submittedName>
        <fullName evidence="2">Toll/interleukin-1 receptor domain-containing protein</fullName>
    </submittedName>
</protein>
<sequence>MKIFLSFSGTSSMHVAEALYETLPMILHYAQPWLSRRNISAGTRWGAELSESLQSTSFGILCLTRQSLNSDWVIFEAGALSKFVSEARVVPYLFNLSNNDLGGPLAQFQSKLAEKEATFQVIEAINSGAEEPIDAARLRKQFEVIWPYLEGKLQDIADDSTASEARPTESVIEDLFVYVQDLSRRFSVLEEVINQKSNSTDAKASSDSTNKIKLDSLKEVIRHSERLLSGDSMSPDTVSSALEMAEHCQREIASLLSGEILSAPTRDQAKRLIGRAEALIALAEKKQEDKD</sequence>
<evidence type="ECO:0000313" key="3">
    <source>
        <dbReference type="Proteomes" id="UP000473574"/>
    </source>
</evidence>
<dbReference type="AlphaFoldDB" id="A0A6M0S260"/>
<keyword evidence="2" id="KW-0675">Receptor</keyword>
<evidence type="ECO:0000259" key="1">
    <source>
        <dbReference type="Pfam" id="PF13676"/>
    </source>
</evidence>
<dbReference type="Pfam" id="PF13676">
    <property type="entry name" value="TIR_2"/>
    <property type="match status" value="1"/>
</dbReference>
<evidence type="ECO:0000313" key="2">
    <source>
        <dbReference type="EMBL" id="NEZ62547.1"/>
    </source>
</evidence>
<name>A0A6M0S260_9CYAN</name>
<organism evidence="2 3">
    <name type="scientific">Adonisia turfae CCMR0082</name>
    <dbReference type="NCBI Taxonomy" id="2304604"/>
    <lineage>
        <taxon>Bacteria</taxon>
        <taxon>Bacillati</taxon>
        <taxon>Cyanobacteriota</taxon>
        <taxon>Adonisia</taxon>
        <taxon>Adonisia turfae</taxon>
    </lineage>
</organism>
<reference evidence="2 3" key="1">
    <citation type="journal article" date="2020" name="Microb. Ecol.">
        <title>Ecogenomics of the Marine Benthic Filamentous Cyanobacterium Adonisia.</title>
        <authorList>
            <person name="Walter J.M."/>
            <person name="Coutinho F.H."/>
            <person name="Leomil L."/>
            <person name="Hargreaves P.I."/>
            <person name="Campeao M.E."/>
            <person name="Vieira V.V."/>
            <person name="Silva B.S."/>
            <person name="Fistarol G.O."/>
            <person name="Salomon P.S."/>
            <person name="Sawabe T."/>
            <person name="Mino S."/>
            <person name="Hosokawa M."/>
            <person name="Miyashita H."/>
            <person name="Maruyama F."/>
            <person name="van Verk M.C."/>
            <person name="Dutilh B.E."/>
            <person name="Thompson C.C."/>
            <person name="Thompson F.L."/>
        </authorList>
    </citation>
    <scope>NUCLEOTIDE SEQUENCE [LARGE SCALE GENOMIC DNA]</scope>
    <source>
        <strain evidence="2 3">CCMR0082</strain>
    </source>
</reference>